<evidence type="ECO:0000256" key="3">
    <source>
        <dbReference type="ARBA" id="ARBA00007809"/>
    </source>
</evidence>
<comment type="caution">
    <text evidence="14">The sequence shown here is derived from an EMBL/GenBank/DDBJ whole genome shotgun (WGS) entry which is preliminary data.</text>
</comment>
<proteinExistence type="inferred from homology"/>
<evidence type="ECO:0000256" key="10">
    <source>
        <dbReference type="ARBA" id="ARBA00022989"/>
    </source>
</evidence>
<evidence type="ECO:0000256" key="13">
    <source>
        <dbReference type="SAM" id="Phobius"/>
    </source>
</evidence>
<keyword evidence="7" id="KW-0762">Sugar transport</keyword>
<keyword evidence="10 13" id="KW-1133">Transmembrane helix</keyword>
<keyword evidence="9" id="KW-0677">Repeat</keyword>
<dbReference type="EMBL" id="CADEPI010000132">
    <property type="protein sequence ID" value="CAB3376757.1"/>
    <property type="molecule type" value="Genomic_DNA"/>
</dbReference>
<dbReference type="AlphaFoldDB" id="A0A8S1D5H5"/>
<evidence type="ECO:0000256" key="12">
    <source>
        <dbReference type="ARBA" id="ARBA00023136"/>
    </source>
</evidence>
<keyword evidence="12 13" id="KW-0472">Membrane</keyword>
<dbReference type="GO" id="GO:0051119">
    <property type="term" value="F:sugar transmembrane transporter activity"/>
    <property type="evidence" value="ECO:0007669"/>
    <property type="project" value="InterPro"/>
</dbReference>
<sequence length="216" mass="23648">MVLEDYKDLVGSAASITTILQFFSGVFVCLDIKKKGDSASDSVLPFLGGCIIGALNLKYAMLLEDSAMLVVSLVGTLMNIAYLAFFYSYSSCKSDVSKATIQGAVFAFSLLYYAQFWEDPELVEDRFGAILTVLMLLLLGSPLFSLGEVIRTKSTTSLPFPIILSGTVVTFEWLIYGIIIDNIFIQIQNGVGLALCAVQLSLFVIYPRTPVEKKKD</sequence>
<feature type="transmembrane region" description="Helical" evidence="13">
    <location>
        <begin position="158"/>
        <end position="179"/>
    </location>
</feature>
<comment type="similarity">
    <text evidence="3">Belongs to the SWEET sugar transporter family.</text>
</comment>
<evidence type="ECO:0000313" key="14">
    <source>
        <dbReference type="EMBL" id="CAB3376757.1"/>
    </source>
</evidence>
<dbReference type="GO" id="GO:0000139">
    <property type="term" value="C:Golgi membrane"/>
    <property type="evidence" value="ECO:0007669"/>
    <property type="project" value="UniProtKB-SubCell"/>
</dbReference>
<name>A0A8S1D5H5_9INSE</name>
<dbReference type="InterPro" id="IPR047664">
    <property type="entry name" value="SWEET"/>
</dbReference>
<feature type="transmembrane region" description="Helical" evidence="13">
    <location>
        <begin position="99"/>
        <end position="115"/>
    </location>
</feature>
<evidence type="ECO:0000256" key="9">
    <source>
        <dbReference type="ARBA" id="ARBA00022737"/>
    </source>
</evidence>
<evidence type="ECO:0000256" key="11">
    <source>
        <dbReference type="ARBA" id="ARBA00023034"/>
    </source>
</evidence>
<keyword evidence="15" id="KW-1185">Reference proteome</keyword>
<reference evidence="14 15" key="1">
    <citation type="submission" date="2020-04" db="EMBL/GenBank/DDBJ databases">
        <authorList>
            <person name="Alioto T."/>
            <person name="Alioto T."/>
            <person name="Gomez Garrido J."/>
        </authorList>
    </citation>
    <scope>NUCLEOTIDE SEQUENCE [LARGE SCALE GENOMIC DNA]</scope>
</reference>
<evidence type="ECO:0000256" key="8">
    <source>
        <dbReference type="ARBA" id="ARBA00022692"/>
    </source>
</evidence>
<organism evidence="14 15">
    <name type="scientific">Cloeon dipterum</name>
    <dbReference type="NCBI Taxonomy" id="197152"/>
    <lineage>
        <taxon>Eukaryota</taxon>
        <taxon>Metazoa</taxon>
        <taxon>Ecdysozoa</taxon>
        <taxon>Arthropoda</taxon>
        <taxon>Hexapoda</taxon>
        <taxon>Insecta</taxon>
        <taxon>Pterygota</taxon>
        <taxon>Palaeoptera</taxon>
        <taxon>Ephemeroptera</taxon>
        <taxon>Pisciforma</taxon>
        <taxon>Baetidae</taxon>
        <taxon>Cloeon</taxon>
    </lineage>
</organism>
<keyword evidence="8 13" id="KW-0812">Transmembrane</keyword>
<evidence type="ECO:0000256" key="4">
    <source>
        <dbReference type="ARBA" id="ARBA00021741"/>
    </source>
</evidence>
<feature type="transmembrane region" description="Helical" evidence="13">
    <location>
        <begin position="67"/>
        <end position="87"/>
    </location>
</feature>
<dbReference type="Pfam" id="PF03083">
    <property type="entry name" value="MtN3_slv"/>
    <property type="match status" value="2"/>
</dbReference>
<dbReference type="InterPro" id="IPR004316">
    <property type="entry name" value="SWEET_rpt"/>
</dbReference>
<dbReference type="Gene3D" id="1.20.1280.290">
    <property type="match status" value="2"/>
</dbReference>
<evidence type="ECO:0000313" key="15">
    <source>
        <dbReference type="Proteomes" id="UP000494165"/>
    </source>
</evidence>
<dbReference type="PANTHER" id="PTHR10791">
    <property type="entry name" value="RAG1-ACTIVATING PROTEIN 1"/>
    <property type="match status" value="1"/>
</dbReference>
<feature type="transmembrane region" description="Helical" evidence="13">
    <location>
        <begin position="127"/>
        <end position="146"/>
    </location>
</feature>
<accession>A0A8S1D5H5</accession>
<feature type="transmembrane region" description="Helical" evidence="13">
    <location>
        <begin position="42"/>
        <end position="61"/>
    </location>
</feature>
<evidence type="ECO:0000256" key="6">
    <source>
        <dbReference type="ARBA" id="ARBA00022475"/>
    </source>
</evidence>
<protein>
    <recommendedName>
        <fullName evidence="4">Sugar transporter SWEET1</fullName>
    </recommendedName>
</protein>
<evidence type="ECO:0000256" key="1">
    <source>
        <dbReference type="ARBA" id="ARBA00004651"/>
    </source>
</evidence>
<evidence type="ECO:0000256" key="7">
    <source>
        <dbReference type="ARBA" id="ARBA00022597"/>
    </source>
</evidence>
<dbReference type="FunFam" id="1.20.1280.290:FF:000004">
    <property type="entry name" value="Sugar transporter SWEET"/>
    <property type="match status" value="1"/>
</dbReference>
<feature type="transmembrane region" description="Helical" evidence="13">
    <location>
        <begin position="12"/>
        <end position="30"/>
    </location>
</feature>
<dbReference type="OrthoDB" id="409725at2759"/>
<keyword evidence="5" id="KW-0813">Transport</keyword>
<dbReference type="PANTHER" id="PTHR10791:SF5">
    <property type="entry name" value="SUGAR TRANSPORTER SWEET"/>
    <property type="match status" value="1"/>
</dbReference>
<evidence type="ECO:0000256" key="2">
    <source>
        <dbReference type="ARBA" id="ARBA00004653"/>
    </source>
</evidence>
<dbReference type="GO" id="GO:0005886">
    <property type="term" value="C:plasma membrane"/>
    <property type="evidence" value="ECO:0007669"/>
    <property type="project" value="UniProtKB-SubCell"/>
</dbReference>
<comment type="subcellular location">
    <subcellularLocation>
        <location evidence="1">Cell membrane</location>
        <topology evidence="1">Multi-pass membrane protein</topology>
    </subcellularLocation>
    <subcellularLocation>
        <location evidence="2">Golgi apparatus membrane</location>
        <topology evidence="2">Multi-pass membrane protein</topology>
    </subcellularLocation>
</comment>
<keyword evidence="6" id="KW-1003">Cell membrane</keyword>
<evidence type="ECO:0000256" key="5">
    <source>
        <dbReference type="ARBA" id="ARBA00022448"/>
    </source>
</evidence>
<gene>
    <name evidence="14" type="ORF">CLODIP_2_CD09143</name>
</gene>
<feature type="transmembrane region" description="Helical" evidence="13">
    <location>
        <begin position="185"/>
        <end position="206"/>
    </location>
</feature>
<keyword evidence="11" id="KW-0333">Golgi apparatus</keyword>
<dbReference type="Proteomes" id="UP000494165">
    <property type="component" value="Unassembled WGS sequence"/>
</dbReference>